<dbReference type="RefSeq" id="WP_136572801.1">
    <property type="nucleotide sequence ID" value="NZ_STFG01000004.1"/>
</dbReference>
<accession>A0A4S8F7V6</accession>
<dbReference type="EMBL" id="STFG01000004">
    <property type="protein sequence ID" value="THU03693.1"/>
    <property type="molecule type" value="Genomic_DNA"/>
</dbReference>
<sequence>MNAIEFQVIPAAGAAYPARLALKNLVVAGWAGRDMAAIEHHIEELAELGVPRPSSVPLYYRIAANQCTQDAAVQVVGTESSGEIEVFVFQHDGQWLVSIASDHTDRKLEAHSVAMSKQVCIKPVANVAWRLEDVQAHWDQIVLRSWIDEKGSRTLYQEGPLATLRTPEDLVAGYLNSLNATSWPEGTGMTCGTVGAIGGIRAANNLEMELFDPVLGRSLKWTYQVECLPDVA</sequence>
<dbReference type="InterPro" id="IPR021269">
    <property type="entry name" value="DUF2848"/>
</dbReference>
<protein>
    <submittedName>
        <fullName evidence="1">DUF2848 domain-containing protein</fullName>
    </submittedName>
</protein>
<dbReference type="Proteomes" id="UP000308917">
    <property type="component" value="Unassembled WGS sequence"/>
</dbReference>
<proteinExistence type="predicted"/>
<organism evidence="1 2">
    <name type="scientific">Lampropedia puyangensis</name>
    <dbReference type="NCBI Taxonomy" id="1330072"/>
    <lineage>
        <taxon>Bacteria</taxon>
        <taxon>Pseudomonadati</taxon>
        <taxon>Pseudomonadota</taxon>
        <taxon>Betaproteobacteria</taxon>
        <taxon>Burkholderiales</taxon>
        <taxon>Comamonadaceae</taxon>
        <taxon>Lampropedia</taxon>
    </lineage>
</organism>
<keyword evidence="2" id="KW-1185">Reference proteome</keyword>
<dbReference type="OrthoDB" id="9792678at2"/>
<name>A0A4S8F7V6_9BURK</name>
<evidence type="ECO:0000313" key="1">
    <source>
        <dbReference type="EMBL" id="THU03693.1"/>
    </source>
</evidence>
<comment type="caution">
    <text evidence="1">The sequence shown here is derived from an EMBL/GenBank/DDBJ whole genome shotgun (WGS) entry which is preliminary data.</text>
</comment>
<dbReference type="AlphaFoldDB" id="A0A4S8F7V6"/>
<evidence type="ECO:0000313" key="2">
    <source>
        <dbReference type="Proteomes" id="UP000308917"/>
    </source>
</evidence>
<dbReference type="Pfam" id="PF11010">
    <property type="entry name" value="DUF2848"/>
    <property type="match status" value="1"/>
</dbReference>
<reference evidence="1 2" key="1">
    <citation type="journal article" date="2015" name="Antonie Van Leeuwenhoek">
        <title>Lampropedia puyangensis sp. nov., isolated from symptomatic bark of Populus ? euramericana canker and emended description of Lampropedia hyalina (Ehrenberg 1832) Lee et al. 2004.</title>
        <authorList>
            <person name="Li Y."/>
            <person name="Wang T."/>
            <person name="Piao C.G."/>
            <person name="Wang L.F."/>
            <person name="Tian G.Z."/>
            <person name="Zhu T.H."/>
            <person name="Guo M.W."/>
        </authorList>
    </citation>
    <scope>NUCLEOTIDE SEQUENCE [LARGE SCALE GENOMIC DNA]</scope>
    <source>
        <strain evidence="1 2">2-bin</strain>
    </source>
</reference>
<gene>
    <name evidence="1" type="ORF">E9531_05760</name>
</gene>